<dbReference type="GO" id="GO:0016485">
    <property type="term" value="P:protein processing"/>
    <property type="evidence" value="ECO:0007669"/>
    <property type="project" value="TreeGrafter"/>
</dbReference>
<evidence type="ECO:0000256" key="4">
    <source>
        <dbReference type="ARBA" id="ARBA00022723"/>
    </source>
</evidence>
<dbReference type="InterPro" id="IPR000718">
    <property type="entry name" value="Peptidase_M13"/>
</dbReference>
<dbReference type="GO" id="GO:0046872">
    <property type="term" value="F:metal ion binding"/>
    <property type="evidence" value="ECO:0007669"/>
    <property type="project" value="UniProtKB-KW"/>
</dbReference>
<dbReference type="InterPro" id="IPR042089">
    <property type="entry name" value="Peptidase_M13_dom_2"/>
</dbReference>
<dbReference type="PROSITE" id="PS51885">
    <property type="entry name" value="NEPRILYSIN"/>
    <property type="match status" value="1"/>
</dbReference>
<evidence type="ECO:0000259" key="8">
    <source>
        <dbReference type="Pfam" id="PF01431"/>
    </source>
</evidence>
<dbReference type="HOGENOM" id="CLU_006187_5_0_1"/>
<dbReference type="eggNOG" id="KOG3624">
    <property type="taxonomic scope" value="Eukaryota"/>
</dbReference>
<dbReference type="RefSeq" id="XP_003110235.2">
    <property type="nucleotide sequence ID" value="XM_003110187.2"/>
</dbReference>
<organism evidence="11">
    <name type="scientific">Caenorhabditis remanei</name>
    <name type="common">Caenorhabditis vulgaris</name>
    <dbReference type="NCBI Taxonomy" id="31234"/>
    <lineage>
        <taxon>Eukaryota</taxon>
        <taxon>Metazoa</taxon>
        <taxon>Ecdysozoa</taxon>
        <taxon>Nematoda</taxon>
        <taxon>Chromadorea</taxon>
        <taxon>Rhabditida</taxon>
        <taxon>Rhabditina</taxon>
        <taxon>Rhabditomorpha</taxon>
        <taxon>Rhabditoidea</taxon>
        <taxon>Rhabditidae</taxon>
        <taxon>Peloderinae</taxon>
        <taxon>Caenorhabditis</taxon>
    </lineage>
</organism>
<keyword evidence="6" id="KW-0862">Zinc</keyword>
<sequence length="702" mass="81035">MRNKLNNPLIFIILILLASLILILGTLAVWKYNQKLTRVAPLRNPENPHPTVTQKRRNVCESPECVTLAHQLLNWRDTTVDPCENFYKASCGNYIQHTLSDGTRNAKKRKIIKKLIKEFLVKNHTTTSKSENTMKLLYWKCQDLKNETILDLKLKRTMKEVLKDIRFLGPWPMIDENWNPSKFDLNAILINMTKLGQHDFGLFKLQSINKWELKIVSDFHTAKHIPEHKIINMISAILTANNITSKGNQVLNDIRDVYSFYEELKSNISESVKLKEIAPSIQFEKILKNLLHPKTGNWKQFKKKISNADPVFENFGGSQIVQNNTLSRILANYLVLRFLENSYSSITYESSVANGRTCDEVVINNLPRATLRAFVQNHFDRENRKIVSEMVDNTREAYLEIISNSTWLSLEGKRRASLKLSKLKKLVGYPDEYEKEGTLDHTFETLHTLPSDSFYTVMKKINRYRTEIWLNFVSYNLSLDPTHDLFQVNAFYAAAENQISKPSCCYIMIPIIDEPNLDSTYPVYAKYATTGATLGHEMGHSFDPTGIEWNEDGFYEKWLPKEDQKEYKRRVKCLTDQYDGYDDPDFGRNMNSSNVFTELFADRSGIDAAIRTYRNLNISDDPKIIGFEDVPGEKMMYHIYALDRCAPRSTQSLSTVLSQNTHPSDSFRVNGVLSNLESFSKAFNCPVGSPMNRKKKCYIFVD</sequence>
<protein>
    <recommendedName>
        <fullName evidence="12">Peptidase M13 C-terminal domain-containing protein</fullName>
    </recommendedName>
</protein>
<dbReference type="KEGG" id="crq:GCK72_006902"/>
<dbReference type="CDD" id="cd08662">
    <property type="entry name" value="M13"/>
    <property type="match status" value="1"/>
</dbReference>
<keyword evidence="11" id="KW-1185">Reference proteome</keyword>
<feature type="domain" description="Peptidase M13 N-terminal" evidence="9">
    <location>
        <begin position="82"/>
        <end position="201"/>
    </location>
</feature>
<dbReference type="GO" id="GO:0004222">
    <property type="term" value="F:metalloendopeptidase activity"/>
    <property type="evidence" value="ECO:0007669"/>
    <property type="project" value="InterPro"/>
</dbReference>
<dbReference type="OMA" id="IFEHTHE"/>
<dbReference type="InterPro" id="IPR018497">
    <property type="entry name" value="Peptidase_M13_C"/>
</dbReference>
<proteinExistence type="inferred from homology"/>
<evidence type="ECO:0000256" key="5">
    <source>
        <dbReference type="ARBA" id="ARBA00022801"/>
    </source>
</evidence>
<dbReference type="InterPro" id="IPR008753">
    <property type="entry name" value="Peptidase_M13_N"/>
</dbReference>
<dbReference type="SUPFAM" id="SSF55486">
    <property type="entry name" value="Metalloproteases ('zincins'), catalytic domain"/>
    <property type="match status" value="1"/>
</dbReference>
<feature type="domain" description="Peptidase M13 C-terminal" evidence="8">
    <location>
        <begin position="489"/>
        <end position="698"/>
    </location>
</feature>
<keyword evidence="4" id="KW-0479">Metal-binding</keyword>
<evidence type="ECO:0000313" key="10">
    <source>
        <dbReference type="EMBL" id="EFO89024.1"/>
    </source>
</evidence>
<name>E3M1R0_CAERE</name>
<dbReference type="Gene3D" id="3.40.390.10">
    <property type="entry name" value="Collagenase (Catalytic Domain)"/>
    <property type="match status" value="1"/>
</dbReference>
<keyword evidence="3" id="KW-0645">Protease</keyword>
<evidence type="ECO:0008006" key="12">
    <source>
        <dbReference type="Google" id="ProtNLM"/>
    </source>
</evidence>
<comment type="cofactor">
    <cofactor evidence="1">
        <name>Zn(2+)</name>
        <dbReference type="ChEBI" id="CHEBI:29105"/>
    </cofactor>
</comment>
<feature type="domain" description="Peptidase M13 N-terminal" evidence="9">
    <location>
        <begin position="273"/>
        <end position="430"/>
    </location>
</feature>
<dbReference type="AlphaFoldDB" id="E3M1R0"/>
<evidence type="ECO:0000256" key="2">
    <source>
        <dbReference type="ARBA" id="ARBA00007357"/>
    </source>
</evidence>
<evidence type="ECO:0000256" key="7">
    <source>
        <dbReference type="ARBA" id="ARBA00023049"/>
    </source>
</evidence>
<keyword evidence="7" id="KW-0482">Metalloprotease</keyword>
<evidence type="ECO:0000256" key="1">
    <source>
        <dbReference type="ARBA" id="ARBA00001947"/>
    </source>
</evidence>
<reference evidence="10" key="1">
    <citation type="submission" date="2007-07" db="EMBL/GenBank/DDBJ databases">
        <title>PCAP assembly of the Caenorhabditis remanei genome.</title>
        <authorList>
            <consortium name="The Caenorhabditis remanei Sequencing Consortium"/>
            <person name="Wilson R.K."/>
        </authorList>
    </citation>
    <scope>NUCLEOTIDE SEQUENCE [LARGE SCALE GENOMIC DNA]</scope>
    <source>
        <strain evidence="10">PB4641</strain>
    </source>
</reference>
<dbReference type="InParanoid" id="E3M1R0"/>
<evidence type="ECO:0000256" key="6">
    <source>
        <dbReference type="ARBA" id="ARBA00022833"/>
    </source>
</evidence>
<keyword evidence="5" id="KW-0378">Hydrolase</keyword>
<dbReference type="Pfam" id="PF01431">
    <property type="entry name" value="Peptidase_M13"/>
    <property type="match status" value="1"/>
</dbReference>
<accession>E3M1R0</accession>
<gene>
    <name evidence="10" type="ORF">CRE_06364</name>
</gene>
<dbReference type="Proteomes" id="UP000008281">
    <property type="component" value="Unassembled WGS sequence"/>
</dbReference>
<evidence type="ECO:0000259" key="9">
    <source>
        <dbReference type="Pfam" id="PF05649"/>
    </source>
</evidence>
<dbReference type="PANTHER" id="PTHR11733">
    <property type="entry name" value="ZINC METALLOPROTEASE FAMILY M13 NEPRILYSIN-RELATED"/>
    <property type="match status" value="1"/>
</dbReference>
<dbReference type="GeneID" id="9804270"/>
<evidence type="ECO:0000256" key="3">
    <source>
        <dbReference type="ARBA" id="ARBA00022670"/>
    </source>
</evidence>
<dbReference type="GO" id="GO:0005886">
    <property type="term" value="C:plasma membrane"/>
    <property type="evidence" value="ECO:0007669"/>
    <property type="project" value="TreeGrafter"/>
</dbReference>
<evidence type="ECO:0000313" key="11">
    <source>
        <dbReference type="Proteomes" id="UP000008281"/>
    </source>
</evidence>
<dbReference type="CTD" id="9804270"/>
<dbReference type="EMBL" id="DS268421">
    <property type="protein sequence ID" value="EFO89024.1"/>
    <property type="molecule type" value="Genomic_DNA"/>
</dbReference>
<dbReference type="OrthoDB" id="5828345at2759"/>
<dbReference type="PANTHER" id="PTHR11733:SF7">
    <property type="entry name" value="NEPRILYSIN METALLOPEPTIDASE FAMILY-RELATED"/>
    <property type="match status" value="1"/>
</dbReference>
<dbReference type="InterPro" id="IPR024079">
    <property type="entry name" value="MetalloPept_cat_dom_sf"/>
</dbReference>
<dbReference type="Pfam" id="PF05649">
    <property type="entry name" value="Peptidase_M13_N"/>
    <property type="match status" value="2"/>
</dbReference>
<comment type="similarity">
    <text evidence="2">Belongs to the peptidase M13 family.</text>
</comment>
<dbReference type="Gene3D" id="1.10.1380.10">
    <property type="entry name" value="Neutral endopeptidase , domain2"/>
    <property type="match status" value="1"/>
</dbReference>